<organism evidence="3 4">
    <name type="scientific">Neolewinella litorea</name>
    <dbReference type="NCBI Taxonomy" id="2562452"/>
    <lineage>
        <taxon>Bacteria</taxon>
        <taxon>Pseudomonadati</taxon>
        <taxon>Bacteroidota</taxon>
        <taxon>Saprospiria</taxon>
        <taxon>Saprospirales</taxon>
        <taxon>Lewinellaceae</taxon>
        <taxon>Neolewinella</taxon>
    </lineage>
</organism>
<keyword evidence="4" id="KW-1185">Reference proteome</keyword>
<evidence type="ECO:0000259" key="2">
    <source>
        <dbReference type="Pfam" id="PF12969"/>
    </source>
</evidence>
<dbReference type="Gene3D" id="2.60.40.3140">
    <property type="match status" value="1"/>
</dbReference>
<dbReference type="EMBL" id="SRSF01000001">
    <property type="protein sequence ID" value="THH41692.1"/>
    <property type="molecule type" value="Genomic_DNA"/>
</dbReference>
<feature type="domain" description="Transglutaminase-like" evidence="1">
    <location>
        <begin position="335"/>
        <end position="399"/>
    </location>
</feature>
<sequence>MVYLIRAIAFHPGWCFLVSICISRYMLLRLLGLLPALLFSTLLLAQEYGDVKFGKITAEDLAAMPPGKDSAAAAYILYDRLDLKFDYLRDKGPTTIEEFHTRVKLITPAAFDRANVSLRYNRDVEAISGLKAVIHLPDGERIKLSGKDFIRERDGDYNTLKFTFPQVTPGAVIEYTYTQRSENILIPTRFAFQRDVPVRWSEYTAFVPEYYKYVSLGISGNYVVNDVKTTRKPWGPVFRKVPTAHERVAHQDIRWAMQDVPAFEYQPYTNNATDYLPRVRLQLQSVNYPGEIAQPVFSNWKETVENLTDHRNFGRAYLNRSNYKQVWEAAEPAISAAEGVQARIDAAYRYVCGNLRWNGSTSIFGTDSPNQVLEKGEGNSADLNLALLALLHEAGIPAYPLLVSLRDQGSPVEIYPILTQFDHLLVYTEVEGQPYLLDANNAGRPPGLPREKALNHRGWVADPAHPRWVDVFVPQAKQIVMAHIGLDEAGASQIKIESKLNSYYALRGRQELSRMDSPLDGPLVREIVAGFPETQVRSHEVTHGVDDPSGALGITAELDVPAGMVADDYLYLQPVVIPLLDDELDDVEQRLYPIDFPYPWQVNYIANIKVPEGYAVEELPASVRLRSADGGMAAFYSASDDANGTISIVFRVNLDQTVYPADAYPMLRDMYRRIIELQEATIVFRRAK</sequence>
<dbReference type="Pfam" id="PF01841">
    <property type="entry name" value="Transglut_core"/>
    <property type="match status" value="1"/>
</dbReference>
<dbReference type="OrthoDB" id="98874at2"/>
<reference evidence="3 4" key="1">
    <citation type="submission" date="2019-04" db="EMBL/GenBank/DDBJ databases">
        <title>Lewinella litorea sp. nov., isolated from a marine sand.</title>
        <authorList>
            <person name="Yoon J.-H."/>
        </authorList>
    </citation>
    <scope>NUCLEOTIDE SEQUENCE [LARGE SCALE GENOMIC DNA]</scope>
    <source>
        <strain evidence="3 4">HSMS-39</strain>
    </source>
</reference>
<dbReference type="InterPro" id="IPR024618">
    <property type="entry name" value="DUF3857"/>
</dbReference>
<proteinExistence type="predicted"/>
<comment type="caution">
    <text evidence="3">The sequence shown here is derived from an EMBL/GenBank/DDBJ whole genome shotgun (WGS) entry which is preliminary data.</text>
</comment>
<dbReference type="InterPro" id="IPR038765">
    <property type="entry name" value="Papain-like_cys_pep_sf"/>
</dbReference>
<gene>
    <name evidence="3" type="ORF">E4021_03595</name>
</gene>
<evidence type="ECO:0000313" key="4">
    <source>
        <dbReference type="Proteomes" id="UP000308528"/>
    </source>
</evidence>
<name>A0A4S4NP71_9BACT</name>
<dbReference type="SUPFAM" id="SSF54001">
    <property type="entry name" value="Cysteine proteinases"/>
    <property type="match status" value="1"/>
</dbReference>
<dbReference type="Gene3D" id="2.60.120.1130">
    <property type="match status" value="1"/>
</dbReference>
<dbReference type="Pfam" id="PF12969">
    <property type="entry name" value="DUF3857"/>
    <property type="match status" value="1"/>
</dbReference>
<dbReference type="InterPro" id="IPR002931">
    <property type="entry name" value="Transglutaminase-like"/>
</dbReference>
<dbReference type="AlphaFoldDB" id="A0A4S4NP71"/>
<evidence type="ECO:0000259" key="1">
    <source>
        <dbReference type="Pfam" id="PF01841"/>
    </source>
</evidence>
<dbReference type="Proteomes" id="UP000308528">
    <property type="component" value="Unassembled WGS sequence"/>
</dbReference>
<feature type="domain" description="DUF3857" evidence="2">
    <location>
        <begin position="97"/>
        <end position="263"/>
    </location>
</feature>
<protein>
    <submittedName>
        <fullName evidence="3">DUF3857 domain-containing protein</fullName>
    </submittedName>
</protein>
<dbReference type="Gene3D" id="3.10.620.30">
    <property type="match status" value="1"/>
</dbReference>
<accession>A0A4S4NP71</accession>
<evidence type="ECO:0000313" key="3">
    <source>
        <dbReference type="EMBL" id="THH41692.1"/>
    </source>
</evidence>